<reference evidence="1" key="1">
    <citation type="submission" date="2022-03" db="EMBL/GenBank/DDBJ databases">
        <title>Genomic Encyclopedia of Type Strains, Phase III (KMG-III): the genomes of soil and plant-associated and newly described type strains.</title>
        <authorList>
            <person name="Whitman W."/>
        </authorList>
    </citation>
    <scope>NUCLEOTIDE SEQUENCE</scope>
    <source>
        <strain evidence="1">ANL 6-2</strain>
    </source>
</reference>
<dbReference type="AlphaFoldDB" id="A0AAE3KBK3"/>
<evidence type="ECO:0000313" key="1">
    <source>
        <dbReference type="EMBL" id="MCP1673698.1"/>
    </source>
</evidence>
<dbReference type="Pfam" id="PF08897">
    <property type="entry name" value="DUF1841"/>
    <property type="match status" value="1"/>
</dbReference>
<gene>
    <name evidence="1" type="ORF">J2T57_000797</name>
</gene>
<evidence type="ECO:0008006" key="3">
    <source>
        <dbReference type="Google" id="ProtNLM"/>
    </source>
</evidence>
<proteinExistence type="predicted"/>
<accession>A0AAE3KBK3</accession>
<dbReference type="EMBL" id="JALJXV010000002">
    <property type="protein sequence ID" value="MCP1673698.1"/>
    <property type="molecule type" value="Genomic_DNA"/>
</dbReference>
<keyword evidence="2" id="KW-1185">Reference proteome</keyword>
<comment type="caution">
    <text evidence="1">The sequence shown here is derived from an EMBL/GenBank/DDBJ whole genome shotgun (WGS) entry which is preliminary data.</text>
</comment>
<name>A0AAE3KBK3_9GAMM</name>
<protein>
    <recommendedName>
        <fullName evidence="3">DUF1841 family protein</fullName>
    </recommendedName>
</protein>
<dbReference type="Proteomes" id="UP001205843">
    <property type="component" value="Unassembled WGS sequence"/>
</dbReference>
<organism evidence="1 2">
    <name type="scientific">Natronocella acetinitrilica</name>
    <dbReference type="NCBI Taxonomy" id="414046"/>
    <lineage>
        <taxon>Bacteria</taxon>
        <taxon>Pseudomonadati</taxon>
        <taxon>Pseudomonadota</taxon>
        <taxon>Gammaproteobacteria</taxon>
        <taxon>Chromatiales</taxon>
        <taxon>Ectothiorhodospiraceae</taxon>
        <taxon>Natronocella</taxon>
    </lineage>
</organism>
<evidence type="ECO:0000313" key="2">
    <source>
        <dbReference type="Proteomes" id="UP001205843"/>
    </source>
</evidence>
<sequence length="149" mass="17174">MDMFSQDRNALRKQYFEAWQKHLGGLPLTPLEAMIADVIADHPEYHDLLESEDLALAREYFPETGETNPFLHMGMHLALREQVSTNRPAGIRAVHKQLSRALGDPLEAEHLMMNHLAEALWHAQRNGLPPNEKQYMQGLRELAKERGRR</sequence>
<dbReference type="InterPro" id="IPR014993">
    <property type="entry name" value="DUF1841"/>
</dbReference>